<sequence length="209" mass="22863">MRKLSAVILEAPVQRIHRPLSLVQLASVVLSLFIDVLVFTLTFARTIRHTIEMRQVGLGNCLSYFILRDGALCFLSKLLIGIVGTTIFSIPASESVETWINVVNSISNPLTIILITRLVLNLRQVSHVQEGNAPTLGTISTMQEPEFAINSFLQNIVASSRLGPDDDDGDGGHEIELISVDNEAEVVEEHGVVVNHSEIIELPCDPSDV</sequence>
<name>A0A4Y7PVN2_9AGAM</name>
<dbReference type="OrthoDB" id="2804471at2759"/>
<feature type="transmembrane region" description="Helical" evidence="1">
    <location>
        <begin position="25"/>
        <end position="44"/>
    </location>
</feature>
<evidence type="ECO:0000313" key="2">
    <source>
        <dbReference type="EMBL" id="TDL19096.1"/>
    </source>
</evidence>
<protein>
    <submittedName>
        <fullName evidence="2">Uncharacterized protein</fullName>
    </submittedName>
</protein>
<keyword evidence="1" id="KW-0472">Membrane</keyword>
<evidence type="ECO:0000256" key="1">
    <source>
        <dbReference type="SAM" id="Phobius"/>
    </source>
</evidence>
<dbReference type="VEuPathDB" id="FungiDB:BD410DRAFT_450130"/>
<dbReference type="Proteomes" id="UP000294933">
    <property type="component" value="Unassembled WGS sequence"/>
</dbReference>
<keyword evidence="1" id="KW-0812">Transmembrane</keyword>
<dbReference type="EMBL" id="ML170200">
    <property type="protein sequence ID" value="TDL19096.1"/>
    <property type="molecule type" value="Genomic_DNA"/>
</dbReference>
<organism evidence="2 3">
    <name type="scientific">Rickenella mellea</name>
    <dbReference type="NCBI Taxonomy" id="50990"/>
    <lineage>
        <taxon>Eukaryota</taxon>
        <taxon>Fungi</taxon>
        <taxon>Dikarya</taxon>
        <taxon>Basidiomycota</taxon>
        <taxon>Agaricomycotina</taxon>
        <taxon>Agaricomycetes</taxon>
        <taxon>Hymenochaetales</taxon>
        <taxon>Rickenellaceae</taxon>
        <taxon>Rickenella</taxon>
    </lineage>
</organism>
<proteinExistence type="predicted"/>
<keyword evidence="3" id="KW-1185">Reference proteome</keyword>
<evidence type="ECO:0000313" key="3">
    <source>
        <dbReference type="Proteomes" id="UP000294933"/>
    </source>
</evidence>
<reference evidence="2 3" key="1">
    <citation type="submission" date="2018-06" db="EMBL/GenBank/DDBJ databases">
        <title>A transcriptomic atlas of mushroom development highlights an independent origin of complex multicellularity.</title>
        <authorList>
            <consortium name="DOE Joint Genome Institute"/>
            <person name="Krizsan K."/>
            <person name="Almasi E."/>
            <person name="Merenyi Z."/>
            <person name="Sahu N."/>
            <person name="Viragh M."/>
            <person name="Koszo T."/>
            <person name="Mondo S."/>
            <person name="Kiss B."/>
            <person name="Balint B."/>
            <person name="Kues U."/>
            <person name="Barry K."/>
            <person name="Hegedus J.C."/>
            <person name="Henrissat B."/>
            <person name="Johnson J."/>
            <person name="Lipzen A."/>
            <person name="Ohm R."/>
            <person name="Nagy I."/>
            <person name="Pangilinan J."/>
            <person name="Yan J."/>
            <person name="Xiong Y."/>
            <person name="Grigoriev I.V."/>
            <person name="Hibbett D.S."/>
            <person name="Nagy L.G."/>
        </authorList>
    </citation>
    <scope>NUCLEOTIDE SEQUENCE [LARGE SCALE GENOMIC DNA]</scope>
    <source>
        <strain evidence="2 3">SZMC22713</strain>
    </source>
</reference>
<dbReference type="AlphaFoldDB" id="A0A4Y7PVN2"/>
<gene>
    <name evidence="2" type="ORF">BD410DRAFT_450130</name>
</gene>
<accession>A0A4Y7PVN2</accession>
<keyword evidence="1" id="KW-1133">Transmembrane helix</keyword>